<evidence type="ECO:0000256" key="1">
    <source>
        <dbReference type="SAM" id="MobiDB-lite"/>
    </source>
</evidence>
<comment type="caution">
    <text evidence="2">The sequence shown here is derived from an EMBL/GenBank/DDBJ whole genome shotgun (WGS) entry which is preliminary data.</text>
</comment>
<protein>
    <submittedName>
        <fullName evidence="2">Uncharacterized protein</fullName>
    </submittedName>
</protein>
<proteinExistence type="predicted"/>
<feature type="region of interest" description="Disordered" evidence="1">
    <location>
        <begin position="1"/>
        <end position="75"/>
    </location>
</feature>
<gene>
    <name evidence="2" type="ORF">LIER_22298</name>
</gene>
<name>A0AAV3QWJ5_LITER</name>
<keyword evidence="3" id="KW-1185">Reference proteome</keyword>
<dbReference type="AlphaFoldDB" id="A0AAV3QWJ5"/>
<feature type="compositionally biased region" description="Polar residues" evidence="1">
    <location>
        <begin position="56"/>
        <end position="66"/>
    </location>
</feature>
<dbReference type="EMBL" id="BAABME010006053">
    <property type="protein sequence ID" value="GAA0167342.1"/>
    <property type="molecule type" value="Genomic_DNA"/>
</dbReference>
<dbReference type="Proteomes" id="UP001454036">
    <property type="component" value="Unassembled WGS sequence"/>
</dbReference>
<evidence type="ECO:0000313" key="3">
    <source>
        <dbReference type="Proteomes" id="UP001454036"/>
    </source>
</evidence>
<evidence type="ECO:0000313" key="2">
    <source>
        <dbReference type="EMBL" id="GAA0167342.1"/>
    </source>
</evidence>
<organism evidence="2 3">
    <name type="scientific">Lithospermum erythrorhizon</name>
    <name type="common">Purple gromwell</name>
    <name type="synonym">Lithospermum officinale var. erythrorhizon</name>
    <dbReference type="NCBI Taxonomy" id="34254"/>
    <lineage>
        <taxon>Eukaryota</taxon>
        <taxon>Viridiplantae</taxon>
        <taxon>Streptophyta</taxon>
        <taxon>Embryophyta</taxon>
        <taxon>Tracheophyta</taxon>
        <taxon>Spermatophyta</taxon>
        <taxon>Magnoliopsida</taxon>
        <taxon>eudicotyledons</taxon>
        <taxon>Gunneridae</taxon>
        <taxon>Pentapetalae</taxon>
        <taxon>asterids</taxon>
        <taxon>lamiids</taxon>
        <taxon>Boraginales</taxon>
        <taxon>Boraginaceae</taxon>
        <taxon>Boraginoideae</taxon>
        <taxon>Lithospermeae</taxon>
        <taxon>Lithospermum</taxon>
    </lineage>
</organism>
<reference evidence="2 3" key="1">
    <citation type="submission" date="2024-01" db="EMBL/GenBank/DDBJ databases">
        <title>The complete chloroplast genome sequence of Lithospermum erythrorhizon: insights into the phylogenetic relationship among Boraginaceae species and the maternal lineages of purple gromwells.</title>
        <authorList>
            <person name="Okada T."/>
            <person name="Watanabe K."/>
        </authorList>
    </citation>
    <scope>NUCLEOTIDE SEQUENCE [LARGE SCALE GENOMIC DNA]</scope>
</reference>
<feature type="compositionally biased region" description="Basic and acidic residues" evidence="1">
    <location>
        <begin position="30"/>
        <end position="40"/>
    </location>
</feature>
<sequence length="201" mass="22007">MESDAPLATQPPKKAKTSSGVQKKKGSQRLGRDSSAEGSRHPSPVEAVVTRPPVVTLNSSTTISDQDMGRQTETSDRRLSLWQELSTPFPSLAQQAVVEEEILPLREEAAPEVPQEEAGPSMPRLPRYSGLYLAKPYSIPNMEVTGGSPWGANKFHSHLMKQLLLKELAAPYSELVDPYAAFAQIVKHFNRAINGAFMLAQ</sequence>
<accession>A0AAV3QWJ5</accession>